<reference evidence="1 2" key="1">
    <citation type="journal article" date="2007" name="Nature">
        <title>Evolution of genes and genomes on the Drosophila phylogeny.</title>
        <authorList>
            <consortium name="Drosophila 12 Genomes Consortium"/>
            <person name="Clark A.G."/>
            <person name="Eisen M.B."/>
            <person name="Smith D.R."/>
            <person name="Bergman C.M."/>
            <person name="Oliver B."/>
            <person name="Markow T.A."/>
            <person name="Kaufman T.C."/>
            <person name="Kellis M."/>
            <person name="Gelbart W."/>
            <person name="Iyer V.N."/>
            <person name="Pollard D.A."/>
            <person name="Sackton T.B."/>
            <person name="Larracuente A.M."/>
            <person name="Singh N.D."/>
            <person name="Abad J.P."/>
            <person name="Abt D.N."/>
            <person name="Adryan B."/>
            <person name="Aguade M."/>
            <person name="Akashi H."/>
            <person name="Anderson W.W."/>
            <person name="Aquadro C.F."/>
            <person name="Ardell D.H."/>
            <person name="Arguello R."/>
            <person name="Artieri C.G."/>
            <person name="Barbash D.A."/>
            <person name="Barker D."/>
            <person name="Barsanti P."/>
            <person name="Batterham P."/>
            <person name="Batzoglou S."/>
            <person name="Begun D."/>
            <person name="Bhutkar A."/>
            <person name="Blanco E."/>
            <person name="Bosak S.A."/>
            <person name="Bradley R.K."/>
            <person name="Brand A.D."/>
            <person name="Brent M.R."/>
            <person name="Brooks A.N."/>
            <person name="Brown R.H."/>
            <person name="Butlin R.K."/>
            <person name="Caggese C."/>
            <person name="Calvi B.R."/>
            <person name="Bernardo de Carvalho A."/>
            <person name="Caspi A."/>
            <person name="Castrezana S."/>
            <person name="Celniker S.E."/>
            <person name="Chang J.L."/>
            <person name="Chapple C."/>
            <person name="Chatterji S."/>
            <person name="Chinwalla A."/>
            <person name="Civetta A."/>
            <person name="Clifton S.W."/>
            <person name="Comeron J.M."/>
            <person name="Costello J.C."/>
            <person name="Coyne J.A."/>
            <person name="Daub J."/>
            <person name="David R.G."/>
            <person name="Delcher A.L."/>
            <person name="Delehaunty K."/>
            <person name="Do C.B."/>
            <person name="Ebling H."/>
            <person name="Edwards K."/>
            <person name="Eickbush T."/>
            <person name="Evans J.D."/>
            <person name="Filipski A."/>
            <person name="Findeiss S."/>
            <person name="Freyhult E."/>
            <person name="Fulton L."/>
            <person name="Fulton R."/>
            <person name="Garcia A.C."/>
            <person name="Gardiner A."/>
            <person name="Garfield D.A."/>
            <person name="Garvin B.E."/>
            <person name="Gibson G."/>
            <person name="Gilbert D."/>
            <person name="Gnerre S."/>
            <person name="Godfrey J."/>
            <person name="Good R."/>
            <person name="Gotea V."/>
            <person name="Gravely B."/>
            <person name="Greenberg A.J."/>
            <person name="Griffiths-Jones S."/>
            <person name="Gross S."/>
            <person name="Guigo R."/>
            <person name="Gustafson E.A."/>
            <person name="Haerty W."/>
            <person name="Hahn M.W."/>
            <person name="Halligan D.L."/>
            <person name="Halpern A.L."/>
            <person name="Halter G.M."/>
            <person name="Han M.V."/>
            <person name="Heger A."/>
            <person name="Hillier L."/>
            <person name="Hinrichs A.S."/>
            <person name="Holmes I."/>
            <person name="Hoskins R.A."/>
            <person name="Hubisz M.J."/>
            <person name="Hultmark D."/>
            <person name="Huntley M.A."/>
            <person name="Jaffe D.B."/>
            <person name="Jagadeeshan S."/>
            <person name="Jeck W.R."/>
            <person name="Johnson J."/>
            <person name="Jones C.D."/>
            <person name="Jordan W.C."/>
            <person name="Karpen G.H."/>
            <person name="Kataoka E."/>
            <person name="Keightley P.D."/>
            <person name="Kheradpour P."/>
            <person name="Kirkness E.F."/>
            <person name="Koerich L.B."/>
            <person name="Kristiansen K."/>
            <person name="Kudrna D."/>
            <person name="Kulathinal R.J."/>
            <person name="Kumar S."/>
            <person name="Kwok R."/>
            <person name="Lander E."/>
            <person name="Langley C.H."/>
            <person name="Lapoint R."/>
            <person name="Lazzaro B.P."/>
            <person name="Lee S.J."/>
            <person name="Levesque L."/>
            <person name="Li R."/>
            <person name="Lin C.F."/>
            <person name="Lin M.F."/>
            <person name="Lindblad-Toh K."/>
            <person name="Llopart A."/>
            <person name="Long M."/>
            <person name="Low L."/>
            <person name="Lozovsky E."/>
            <person name="Lu J."/>
            <person name="Luo M."/>
            <person name="Machado C.A."/>
            <person name="Makalowski W."/>
            <person name="Marzo M."/>
            <person name="Matsuda M."/>
            <person name="Matzkin L."/>
            <person name="McAllister B."/>
            <person name="McBride C.S."/>
            <person name="McKernan B."/>
            <person name="McKernan K."/>
            <person name="Mendez-Lago M."/>
            <person name="Minx P."/>
            <person name="Mollenhauer M.U."/>
            <person name="Montooth K."/>
            <person name="Mount S.M."/>
            <person name="Mu X."/>
            <person name="Myers E."/>
            <person name="Negre B."/>
            <person name="Newfeld S."/>
            <person name="Nielsen R."/>
            <person name="Noor M.A."/>
            <person name="O'Grady P."/>
            <person name="Pachter L."/>
            <person name="Papaceit M."/>
            <person name="Parisi M.J."/>
            <person name="Parisi M."/>
            <person name="Parts L."/>
            <person name="Pedersen J.S."/>
            <person name="Pesole G."/>
            <person name="Phillippy A.M."/>
            <person name="Ponting C.P."/>
            <person name="Pop M."/>
            <person name="Porcelli D."/>
            <person name="Powell J.R."/>
            <person name="Prohaska S."/>
            <person name="Pruitt K."/>
            <person name="Puig M."/>
            <person name="Quesneville H."/>
            <person name="Ram K.R."/>
            <person name="Rand D."/>
            <person name="Rasmussen M.D."/>
            <person name="Reed L.K."/>
            <person name="Reenan R."/>
            <person name="Reily A."/>
            <person name="Remington K.A."/>
            <person name="Rieger T.T."/>
            <person name="Ritchie M.G."/>
            <person name="Robin C."/>
            <person name="Rogers Y.H."/>
            <person name="Rohde C."/>
            <person name="Rozas J."/>
            <person name="Rubenfield M.J."/>
            <person name="Ruiz A."/>
            <person name="Russo S."/>
            <person name="Salzberg S.L."/>
            <person name="Sanchez-Gracia A."/>
            <person name="Saranga D.J."/>
            <person name="Sato H."/>
            <person name="Schaeffer S.W."/>
            <person name="Schatz M.C."/>
            <person name="Schlenke T."/>
            <person name="Schwartz R."/>
            <person name="Segarra C."/>
            <person name="Singh R.S."/>
            <person name="Sirot L."/>
            <person name="Sirota M."/>
            <person name="Sisneros N.B."/>
            <person name="Smith C.D."/>
            <person name="Smith T.F."/>
            <person name="Spieth J."/>
            <person name="Stage D.E."/>
            <person name="Stark A."/>
            <person name="Stephan W."/>
            <person name="Strausberg R.L."/>
            <person name="Strempel S."/>
            <person name="Sturgill D."/>
            <person name="Sutton G."/>
            <person name="Sutton G.G."/>
            <person name="Tao W."/>
            <person name="Teichmann S."/>
            <person name="Tobari Y.N."/>
            <person name="Tomimura Y."/>
            <person name="Tsolas J.M."/>
            <person name="Valente V.L."/>
            <person name="Venter E."/>
            <person name="Venter J.C."/>
            <person name="Vicario S."/>
            <person name="Vieira F.G."/>
            <person name="Vilella A.J."/>
            <person name="Villasante A."/>
            <person name="Walenz B."/>
            <person name="Wang J."/>
            <person name="Wasserman M."/>
            <person name="Watts T."/>
            <person name="Wilson D."/>
            <person name="Wilson R.K."/>
            <person name="Wing R.A."/>
            <person name="Wolfner M.F."/>
            <person name="Wong A."/>
            <person name="Wong G.K."/>
            <person name="Wu C.I."/>
            <person name="Wu G."/>
            <person name="Yamamoto D."/>
            <person name="Yang H.P."/>
            <person name="Yang S.P."/>
            <person name="Yorke J.A."/>
            <person name="Yoshida K."/>
            <person name="Zdobnov E."/>
            <person name="Zhang P."/>
            <person name="Zhang Y."/>
            <person name="Zimin A.V."/>
            <person name="Baldwin J."/>
            <person name="Abdouelleil A."/>
            <person name="Abdulkadir J."/>
            <person name="Abebe A."/>
            <person name="Abera B."/>
            <person name="Abreu J."/>
            <person name="Acer S.C."/>
            <person name="Aftuck L."/>
            <person name="Alexander A."/>
            <person name="An P."/>
            <person name="Anderson E."/>
            <person name="Anderson S."/>
            <person name="Arachi H."/>
            <person name="Azer M."/>
            <person name="Bachantsang P."/>
            <person name="Barry A."/>
            <person name="Bayul T."/>
            <person name="Berlin A."/>
            <person name="Bessette D."/>
            <person name="Bloom T."/>
            <person name="Blye J."/>
            <person name="Boguslavskiy L."/>
            <person name="Bonnet C."/>
            <person name="Boukhgalter B."/>
            <person name="Bourzgui I."/>
            <person name="Brown A."/>
            <person name="Cahill P."/>
            <person name="Channer S."/>
            <person name="Cheshatsang Y."/>
            <person name="Chuda L."/>
            <person name="Citroen M."/>
            <person name="Collymore A."/>
            <person name="Cooke P."/>
            <person name="Costello M."/>
            <person name="D'Aco K."/>
            <person name="Daza R."/>
            <person name="De Haan G."/>
            <person name="DeGray S."/>
            <person name="DeMaso C."/>
            <person name="Dhargay N."/>
            <person name="Dooley K."/>
            <person name="Dooley E."/>
            <person name="Doricent M."/>
            <person name="Dorje P."/>
            <person name="Dorjee K."/>
            <person name="Dupes A."/>
            <person name="Elong R."/>
            <person name="Falk J."/>
            <person name="Farina A."/>
            <person name="Faro S."/>
            <person name="Ferguson D."/>
            <person name="Fisher S."/>
            <person name="Foley C.D."/>
            <person name="Franke A."/>
            <person name="Friedrich D."/>
            <person name="Gadbois L."/>
            <person name="Gearin G."/>
            <person name="Gearin C.R."/>
            <person name="Giannoukos G."/>
            <person name="Goode T."/>
            <person name="Graham J."/>
            <person name="Grandbois E."/>
            <person name="Grewal S."/>
            <person name="Gyaltsen K."/>
            <person name="Hafez N."/>
            <person name="Hagos B."/>
            <person name="Hall J."/>
            <person name="Henson C."/>
            <person name="Hollinger A."/>
            <person name="Honan T."/>
            <person name="Huard M.D."/>
            <person name="Hughes L."/>
            <person name="Hurhula B."/>
            <person name="Husby M.E."/>
            <person name="Kamat A."/>
            <person name="Kanga B."/>
            <person name="Kashin S."/>
            <person name="Khazanovich D."/>
            <person name="Kisner P."/>
            <person name="Lance K."/>
            <person name="Lara M."/>
            <person name="Lee W."/>
            <person name="Lennon N."/>
            <person name="Letendre F."/>
            <person name="LeVine R."/>
            <person name="Lipovsky A."/>
            <person name="Liu X."/>
            <person name="Liu J."/>
            <person name="Liu S."/>
            <person name="Lokyitsang T."/>
            <person name="Lokyitsang Y."/>
            <person name="Lubonja R."/>
            <person name="Lui A."/>
            <person name="MacDonald P."/>
            <person name="Magnisalis V."/>
            <person name="Maru K."/>
            <person name="Matthews C."/>
            <person name="McCusker W."/>
            <person name="McDonough S."/>
            <person name="Mehta T."/>
            <person name="Meldrim J."/>
            <person name="Meneus L."/>
            <person name="Mihai O."/>
            <person name="Mihalev A."/>
            <person name="Mihova T."/>
            <person name="Mittelman R."/>
            <person name="Mlenga V."/>
            <person name="Montmayeur A."/>
            <person name="Mulrain L."/>
            <person name="Navidi A."/>
            <person name="Naylor J."/>
            <person name="Negash T."/>
            <person name="Nguyen T."/>
            <person name="Nguyen N."/>
            <person name="Nicol R."/>
            <person name="Norbu C."/>
            <person name="Norbu N."/>
            <person name="Novod N."/>
            <person name="O'Neill B."/>
            <person name="Osman S."/>
            <person name="Markiewicz E."/>
            <person name="Oyono O.L."/>
            <person name="Patti C."/>
            <person name="Phunkhang P."/>
            <person name="Pierre F."/>
            <person name="Priest M."/>
            <person name="Raghuraman S."/>
            <person name="Rege F."/>
            <person name="Reyes R."/>
            <person name="Rise C."/>
            <person name="Rogov P."/>
            <person name="Ross K."/>
            <person name="Ryan E."/>
            <person name="Settipalli S."/>
            <person name="Shea T."/>
            <person name="Sherpa N."/>
            <person name="Shi L."/>
            <person name="Shih D."/>
            <person name="Sparrow T."/>
            <person name="Spaulding J."/>
            <person name="Stalker J."/>
            <person name="Stange-Thomann N."/>
            <person name="Stavropoulos S."/>
            <person name="Stone C."/>
            <person name="Strader C."/>
            <person name="Tesfaye S."/>
            <person name="Thomson T."/>
            <person name="Thoulutsang Y."/>
            <person name="Thoulutsang D."/>
            <person name="Topham K."/>
            <person name="Topping I."/>
            <person name="Tsamla T."/>
            <person name="Vassiliev H."/>
            <person name="Vo A."/>
            <person name="Wangchuk T."/>
            <person name="Wangdi T."/>
            <person name="Weiand M."/>
            <person name="Wilkinson J."/>
            <person name="Wilson A."/>
            <person name="Yadav S."/>
            <person name="Young G."/>
            <person name="Yu Q."/>
            <person name="Zembek L."/>
            <person name="Zhong D."/>
            <person name="Zimmer A."/>
            <person name="Zwirko Z."/>
            <person name="Jaffe D.B."/>
            <person name="Alvarez P."/>
            <person name="Brockman W."/>
            <person name="Butler J."/>
            <person name="Chin C."/>
            <person name="Gnerre S."/>
            <person name="Grabherr M."/>
            <person name="Kleber M."/>
            <person name="Mauceli E."/>
            <person name="MacCallum I."/>
        </authorList>
    </citation>
    <scope>NUCLEOTIDE SEQUENCE [LARGE SCALE GENOMIC DNA]</scope>
    <source>
        <strain evidence="2">Rob3c / Tucson 14021-0248.25</strain>
    </source>
</reference>
<sequence length="132" mass="14597">MHAQQSPLAAFQDNYQTTKNEGDDAHYTSNCINILAKPFFFDQNNGQDSGPPEFPFYLRIKQHFSNFRLCEMAGVQPKSEQGTEIAAAKKQNVHILHPGDDAKDDDDGGVGDGDGDFLTICSTLMSSRLSIR</sequence>
<dbReference type="AlphaFoldDB" id="B4HQ77"/>
<proteinExistence type="predicted"/>
<evidence type="ECO:0000313" key="1">
    <source>
        <dbReference type="EMBL" id="EDW48702.1"/>
    </source>
</evidence>
<dbReference type="Proteomes" id="UP000001292">
    <property type="component" value="Unassembled WGS sequence"/>
</dbReference>
<evidence type="ECO:0000313" key="2">
    <source>
        <dbReference type="Proteomes" id="UP000001292"/>
    </source>
</evidence>
<name>B4HQ77_DROSE</name>
<dbReference type="HOGENOM" id="CLU_1919238_0_0_1"/>
<gene>
    <name evidence="1" type="primary">Dsec\GM22020</name>
    <name evidence="1" type="ORF">Dsec_GM22020</name>
</gene>
<protein>
    <submittedName>
        <fullName evidence="1">GM22020</fullName>
    </submittedName>
</protein>
<dbReference type="EMBL" id="CH480816">
    <property type="protein sequence ID" value="EDW48702.1"/>
    <property type="molecule type" value="Genomic_DNA"/>
</dbReference>
<organism evidence="2">
    <name type="scientific">Drosophila sechellia</name>
    <name type="common">Fruit fly</name>
    <dbReference type="NCBI Taxonomy" id="7238"/>
    <lineage>
        <taxon>Eukaryota</taxon>
        <taxon>Metazoa</taxon>
        <taxon>Ecdysozoa</taxon>
        <taxon>Arthropoda</taxon>
        <taxon>Hexapoda</taxon>
        <taxon>Insecta</taxon>
        <taxon>Pterygota</taxon>
        <taxon>Neoptera</taxon>
        <taxon>Endopterygota</taxon>
        <taxon>Diptera</taxon>
        <taxon>Brachycera</taxon>
        <taxon>Muscomorpha</taxon>
        <taxon>Ephydroidea</taxon>
        <taxon>Drosophilidae</taxon>
        <taxon>Drosophila</taxon>
        <taxon>Sophophora</taxon>
    </lineage>
</organism>
<accession>B4HQ77</accession>
<keyword evidence="2" id="KW-1185">Reference proteome</keyword>